<evidence type="ECO:0000256" key="6">
    <source>
        <dbReference type="ARBA" id="ARBA00023204"/>
    </source>
</evidence>
<sequence>MTFSKAFEQLVEALTCLSGVGNKTAQRMALELLLKKQTQADILSKAIAHALNTTQQCQRCRNLSDEELCLICRNHSRDQQTLCIVEAPSDVLAIEQSTDFQGQYFVLMGHLSPLDGIGPEALGLDILDRRFAEEEIKEVVLATNSTLEGEATAYFLAELAKKHGISTTRLAHGVPMGGELSYIDKQTLSLAFRTRNRFEIESFD</sequence>
<dbReference type="CDD" id="cd01025">
    <property type="entry name" value="TOPRIM_recR"/>
    <property type="match status" value="1"/>
</dbReference>
<dbReference type="Gene3D" id="1.10.8.420">
    <property type="entry name" value="RecR Domain 1"/>
    <property type="match status" value="1"/>
</dbReference>
<dbReference type="SMART" id="SM00493">
    <property type="entry name" value="TOPRIM"/>
    <property type="match status" value="1"/>
</dbReference>
<dbReference type="EMBL" id="UHIC01000001">
    <property type="protein sequence ID" value="SUO97728.1"/>
    <property type="molecule type" value="Genomic_DNA"/>
</dbReference>
<comment type="similarity">
    <text evidence="7">Belongs to the RecR family.</text>
</comment>
<dbReference type="InterPro" id="IPR023627">
    <property type="entry name" value="Rcmb_RecR"/>
</dbReference>
<dbReference type="GO" id="GO:0006310">
    <property type="term" value="P:DNA recombination"/>
    <property type="evidence" value="ECO:0007669"/>
    <property type="project" value="UniProtKB-UniRule"/>
</dbReference>
<dbReference type="Pfam" id="PF21175">
    <property type="entry name" value="RecR_C"/>
    <property type="match status" value="1"/>
</dbReference>
<dbReference type="PANTHER" id="PTHR30446:SF0">
    <property type="entry name" value="RECOMBINATION PROTEIN RECR"/>
    <property type="match status" value="1"/>
</dbReference>
<accession>A0A380MZN7</accession>
<proteinExistence type="inferred from homology"/>
<dbReference type="InterPro" id="IPR015967">
    <property type="entry name" value="Rcmb_RecR_Znf"/>
</dbReference>
<dbReference type="PROSITE" id="PS50880">
    <property type="entry name" value="TOPRIM"/>
    <property type="match status" value="1"/>
</dbReference>
<dbReference type="OrthoDB" id="9802672at2"/>
<keyword evidence="2 7" id="KW-0227">DNA damage</keyword>
<dbReference type="SUPFAM" id="SSF111304">
    <property type="entry name" value="Recombination protein RecR"/>
    <property type="match status" value="1"/>
</dbReference>
<dbReference type="InterPro" id="IPR034137">
    <property type="entry name" value="TOPRIM_RecR"/>
</dbReference>
<dbReference type="RefSeq" id="WP_072577118.1">
    <property type="nucleotide sequence ID" value="NZ_LWHB01000133.1"/>
</dbReference>
<feature type="domain" description="Toprim" evidence="8">
    <location>
        <begin position="80"/>
        <end position="175"/>
    </location>
</feature>
<dbReference type="AlphaFoldDB" id="A0A380MZN7"/>
<evidence type="ECO:0000256" key="3">
    <source>
        <dbReference type="ARBA" id="ARBA00022771"/>
    </source>
</evidence>
<evidence type="ECO:0000259" key="8">
    <source>
        <dbReference type="PROSITE" id="PS50880"/>
    </source>
</evidence>
<evidence type="ECO:0000256" key="7">
    <source>
        <dbReference type="HAMAP-Rule" id="MF_00017"/>
    </source>
</evidence>
<evidence type="ECO:0000256" key="1">
    <source>
        <dbReference type="ARBA" id="ARBA00022723"/>
    </source>
</evidence>
<dbReference type="Pfam" id="PF13662">
    <property type="entry name" value="Toprim_4"/>
    <property type="match status" value="1"/>
</dbReference>
<keyword evidence="3 7" id="KW-0863">Zinc-finger</keyword>
<evidence type="ECO:0000313" key="9">
    <source>
        <dbReference type="EMBL" id="SUO97728.1"/>
    </source>
</evidence>
<dbReference type="Gene3D" id="3.40.1360.10">
    <property type="match status" value="1"/>
</dbReference>
<gene>
    <name evidence="7 9" type="primary">recR</name>
    <name evidence="9" type="ORF">NCTC13337_02588</name>
</gene>
<organism evidence="9 10">
    <name type="scientific">Suttonella ornithocola</name>
    <dbReference type="NCBI Taxonomy" id="279832"/>
    <lineage>
        <taxon>Bacteria</taxon>
        <taxon>Pseudomonadati</taxon>
        <taxon>Pseudomonadota</taxon>
        <taxon>Gammaproteobacteria</taxon>
        <taxon>Cardiobacteriales</taxon>
        <taxon>Cardiobacteriaceae</taxon>
        <taxon>Suttonella</taxon>
    </lineage>
</organism>
<dbReference type="Gene3D" id="6.10.250.240">
    <property type="match status" value="1"/>
</dbReference>
<evidence type="ECO:0000256" key="4">
    <source>
        <dbReference type="ARBA" id="ARBA00022833"/>
    </source>
</evidence>
<dbReference type="GO" id="GO:0006281">
    <property type="term" value="P:DNA repair"/>
    <property type="evidence" value="ECO:0007669"/>
    <property type="project" value="UniProtKB-UniRule"/>
</dbReference>
<keyword evidence="1 7" id="KW-0479">Metal-binding</keyword>
<evidence type="ECO:0000313" key="10">
    <source>
        <dbReference type="Proteomes" id="UP000254601"/>
    </source>
</evidence>
<dbReference type="NCBIfam" id="TIGR00615">
    <property type="entry name" value="recR"/>
    <property type="match status" value="1"/>
</dbReference>
<evidence type="ECO:0000256" key="2">
    <source>
        <dbReference type="ARBA" id="ARBA00022763"/>
    </source>
</evidence>
<dbReference type="PANTHER" id="PTHR30446">
    <property type="entry name" value="RECOMBINATION PROTEIN RECR"/>
    <property type="match status" value="1"/>
</dbReference>
<comment type="function">
    <text evidence="7">May play a role in DNA repair. It seems to be involved in an RecBC-independent recombinational process of DNA repair. It may act with RecF and RecO.</text>
</comment>
<dbReference type="GO" id="GO:0003677">
    <property type="term" value="F:DNA binding"/>
    <property type="evidence" value="ECO:0007669"/>
    <property type="project" value="UniProtKB-UniRule"/>
</dbReference>
<dbReference type="PROSITE" id="PS01300">
    <property type="entry name" value="RECR"/>
    <property type="match status" value="1"/>
</dbReference>
<keyword evidence="10" id="KW-1185">Reference proteome</keyword>
<dbReference type="Pfam" id="PF02132">
    <property type="entry name" value="RecR_ZnF"/>
    <property type="match status" value="1"/>
</dbReference>
<keyword evidence="4 7" id="KW-0862">Zinc</keyword>
<dbReference type="Proteomes" id="UP000254601">
    <property type="component" value="Unassembled WGS sequence"/>
</dbReference>
<keyword evidence="6 7" id="KW-0234">DNA repair</keyword>
<dbReference type="InterPro" id="IPR006171">
    <property type="entry name" value="TOPRIM_dom"/>
</dbReference>
<dbReference type="HAMAP" id="MF_00017">
    <property type="entry name" value="RecR"/>
    <property type="match status" value="1"/>
</dbReference>
<keyword evidence="5 7" id="KW-0233">DNA recombination</keyword>
<evidence type="ECO:0000256" key="5">
    <source>
        <dbReference type="ARBA" id="ARBA00023172"/>
    </source>
</evidence>
<protein>
    <recommendedName>
        <fullName evidence="7">Recombination protein RecR</fullName>
    </recommendedName>
</protein>
<dbReference type="InterPro" id="IPR000093">
    <property type="entry name" value="DNA_Rcmb_RecR"/>
</dbReference>
<name>A0A380MZN7_9GAMM</name>
<feature type="zinc finger region" description="C4-type" evidence="7">
    <location>
        <begin position="57"/>
        <end position="72"/>
    </location>
</feature>
<dbReference type="Pfam" id="PF21176">
    <property type="entry name" value="RecR_HhH"/>
    <property type="match status" value="1"/>
</dbReference>
<reference evidence="9 10" key="1">
    <citation type="submission" date="2018-06" db="EMBL/GenBank/DDBJ databases">
        <authorList>
            <consortium name="Pathogen Informatics"/>
            <person name="Doyle S."/>
        </authorList>
    </citation>
    <scope>NUCLEOTIDE SEQUENCE [LARGE SCALE GENOMIC DNA]</scope>
    <source>
        <strain evidence="9 10">NCTC13337</strain>
    </source>
</reference>
<dbReference type="GO" id="GO:0008270">
    <property type="term" value="F:zinc ion binding"/>
    <property type="evidence" value="ECO:0007669"/>
    <property type="project" value="UniProtKB-KW"/>
</dbReference>